<accession>A0AA38T9G6</accession>
<evidence type="ECO:0000256" key="2">
    <source>
        <dbReference type="SAM" id="Phobius"/>
    </source>
</evidence>
<gene>
    <name evidence="3" type="ORF">OSB04_011458</name>
</gene>
<feature type="transmembrane region" description="Helical" evidence="2">
    <location>
        <begin position="134"/>
        <end position="157"/>
    </location>
</feature>
<keyword evidence="2" id="KW-0812">Transmembrane</keyword>
<dbReference type="AlphaFoldDB" id="A0AA38T9G6"/>
<evidence type="ECO:0000313" key="3">
    <source>
        <dbReference type="EMBL" id="KAJ9556844.1"/>
    </source>
</evidence>
<reference evidence="3" key="1">
    <citation type="submission" date="2023-03" db="EMBL/GenBank/DDBJ databases">
        <title>Chromosome-scale reference genome and RAD-based genetic map of yellow starthistle (Centaurea solstitialis) reveal putative structural variation and QTLs associated with invader traits.</title>
        <authorList>
            <person name="Reatini B."/>
            <person name="Cang F.A."/>
            <person name="Jiang Q."/>
            <person name="Mckibben M.T.W."/>
            <person name="Barker M.S."/>
            <person name="Rieseberg L.H."/>
            <person name="Dlugosch K.M."/>
        </authorList>
    </citation>
    <scope>NUCLEOTIDE SEQUENCE</scope>
    <source>
        <strain evidence="3">CAN-66</strain>
        <tissue evidence="3">Leaf</tissue>
    </source>
</reference>
<proteinExistence type="predicted"/>
<evidence type="ECO:0000313" key="4">
    <source>
        <dbReference type="Proteomes" id="UP001172457"/>
    </source>
</evidence>
<feature type="region of interest" description="Disordered" evidence="1">
    <location>
        <begin position="308"/>
        <end position="368"/>
    </location>
</feature>
<dbReference type="Proteomes" id="UP001172457">
    <property type="component" value="Chromosome 3"/>
</dbReference>
<name>A0AA38T9G6_9ASTR</name>
<keyword evidence="4" id="KW-1185">Reference proteome</keyword>
<dbReference type="EMBL" id="JARYMX010000003">
    <property type="protein sequence ID" value="KAJ9556844.1"/>
    <property type="molecule type" value="Genomic_DNA"/>
</dbReference>
<comment type="caution">
    <text evidence="3">The sequence shown here is derived from an EMBL/GenBank/DDBJ whole genome shotgun (WGS) entry which is preliminary data.</text>
</comment>
<sequence length="408" mass="45999">MRTRQPLAANFTEYRSPAWLPDTGSSHHVAPDLSSFDNSEAYYGEDNLHVANGRVYTHYLPHCPSNGGLYSFRLSQTQPVQKMPFSTGRASSTTWHQRLGHPHPQLLKFTPKANPQPMDVTQAQSKSTNARLAIILRIVITTMLVVGGLLTFIWYRWRKQRTGTAFKNFDSWISTSQYQVKESVNQRSGYPMSRGPTRSWFLPKVLESNNFNVYDVESMTRFFSDSNSVSKISFSAISRGIFKDGSMVSIKRIVKTSCVFYLDVKGKIGNGNVLDWSTRSSIIIGIAKGYMDIKSSTNIVVTTVTGHHHHHRLPPPTATIDHHRLPPPAAVTATTTTSGHHRDRQPPPLATTAIDNHHLRPLPPPPPPPPLPAINEKKNIKEYFSHLPRFHFNSNATFYKPTKHIQFL</sequence>
<keyword evidence="2" id="KW-1133">Transmembrane helix</keyword>
<protein>
    <submittedName>
        <fullName evidence="3">Uncharacterized protein</fullName>
    </submittedName>
</protein>
<evidence type="ECO:0000256" key="1">
    <source>
        <dbReference type="SAM" id="MobiDB-lite"/>
    </source>
</evidence>
<organism evidence="3 4">
    <name type="scientific">Centaurea solstitialis</name>
    <name type="common">yellow star-thistle</name>
    <dbReference type="NCBI Taxonomy" id="347529"/>
    <lineage>
        <taxon>Eukaryota</taxon>
        <taxon>Viridiplantae</taxon>
        <taxon>Streptophyta</taxon>
        <taxon>Embryophyta</taxon>
        <taxon>Tracheophyta</taxon>
        <taxon>Spermatophyta</taxon>
        <taxon>Magnoliopsida</taxon>
        <taxon>eudicotyledons</taxon>
        <taxon>Gunneridae</taxon>
        <taxon>Pentapetalae</taxon>
        <taxon>asterids</taxon>
        <taxon>campanulids</taxon>
        <taxon>Asterales</taxon>
        <taxon>Asteraceae</taxon>
        <taxon>Carduoideae</taxon>
        <taxon>Cardueae</taxon>
        <taxon>Centaureinae</taxon>
        <taxon>Centaurea</taxon>
    </lineage>
</organism>
<keyword evidence="2" id="KW-0472">Membrane</keyword>